<dbReference type="InterPro" id="IPR036291">
    <property type="entry name" value="NAD(P)-bd_dom_sf"/>
</dbReference>
<dbReference type="PANTHER" id="PTHR44013">
    <property type="entry name" value="ZINC-TYPE ALCOHOL DEHYDROGENASE-LIKE PROTEIN C16A3.02C"/>
    <property type="match status" value="1"/>
</dbReference>
<dbReference type="InterPro" id="IPR011032">
    <property type="entry name" value="GroES-like_sf"/>
</dbReference>
<dbReference type="GO" id="GO:0004022">
    <property type="term" value="F:alcohol dehydrogenase (NAD+) activity"/>
    <property type="evidence" value="ECO:0007669"/>
    <property type="project" value="UniProtKB-EC"/>
</dbReference>
<reference evidence="2" key="1">
    <citation type="submission" date="2019-08" db="EMBL/GenBank/DDBJ databases">
        <authorList>
            <person name="Kucharzyk K."/>
            <person name="Murdoch R.W."/>
            <person name="Higgins S."/>
            <person name="Loffler F."/>
        </authorList>
    </citation>
    <scope>NUCLEOTIDE SEQUENCE</scope>
</reference>
<sequence>MKAIVYDKSIPGRLELREAEKPAPGKGEVLVRVRAVSVNAADYRSMKLGIVPKRLIYGADNAGTVVETGEGASRLAVGDAVLGDNALYGFGGFAEYTTAPEALLAKKPENVSFEAAATVSLAGVTALQGLRLYGKDLTAKRVLVLGAGGGVGTYAVQLAKYFGANVTAVCGPRNVGQTRSLGADRVIDYSKEDCLAARDAYDLILAVNGGRKLAQYRRALAAGGTAVIVGGALKQVFGAMAFGFLHAVGGRKICTLSAKANAVDSAYLVGLLADGKITPVIEKVVPLEDGADAIHYVARGHAQGKVVIRID</sequence>
<evidence type="ECO:0000313" key="2">
    <source>
        <dbReference type="EMBL" id="MPM09291.1"/>
    </source>
</evidence>
<protein>
    <submittedName>
        <fullName evidence="2">Alcohol dehydrogenase</fullName>
        <ecNumber evidence="2">1.1.1.1</ecNumber>
    </submittedName>
</protein>
<dbReference type="SUPFAM" id="SSF51735">
    <property type="entry name" value="NAD(P)-binding Rossmann-fold domains"/>
    <property type="match status" value="1"/>
</dbReference>
<name>A0A644X096_9ZZZZ</name>
<accession>A0A644X096</accession>
<dbReference type="Gene3D" id="3.90.180.10">
    <property type="entry name" value="Medium-chain alcohol dehydrogenases, catalytic domain"/>
    <property type="match status" value="1"/>
</dbReference>
<dbReference type="InterPro" id="IPR013154">
    <property type="entry name" value="ADH-like_N"/>
</dbReference>
<dbReference type="CDD" id="cd08267">
    <property type="entry name" value="MDR1"/>
    <property type="match status" value="1"/>
</dbReference>
<dbReference type="Pfam" id="PF13602">
    <property type="entry name" value="ADH_zinc_N_2"/>
    <property type="match status" value="1"/>
</dbReference>
<feature type="domain" description="Enoyl reductase (ER)" evidence="1">
    <location>
        <begin position="9"/>
        <end position="308"/>
    </location>
</feature>
<dbReference type="SMART" id="SM00829">
    <property type="entry name" value="PKS_ER"/>
    <property type="match status" value="1"/>
</dbReference>
<dbReference type="EC" id="1.1.1.1" evidence="2"/>
<dbReference type="Pfam" id="PF08240">
    <property type="entry name" value="ADH_N"/>
    <property type="match status" value="1"/>
</dbReference>
<dbReference type="PANTHER" id="PTHR44013:SF1">
    <property type="entry name" value="ZINC-TYPE ALCOHOL DEHYDROGENASE-LIKE PROTEIN C16A3.02C"/>
    <property type="match status" value="1"/>
</dbReference>
<dbReference type="Gene3D" id="3.40.50.720">
    <property type="entry name" value="NAD(P)-binding Rossmann-like Domain"/>
    <property type="match status" value="1"/>
</dbReference>
<evidence type="ECO:0000259" key="1">
    <source>
        <dbReference type="SMART" id="SM00829"/>
    </source>
</evidence>
<dbReference type="InterPro" id="IPR052733">
    <property type="entry name" value="Chloroplast_QOR"/>
</dbReference>
<keyword evidence="2" id="KW-0560">Oxidoreductase</keyword>
<dbReference type="InterPro" id="IPR020843">
    <property type="entry name" value="ER"/>
</dbReference>
<dbReference type="EMBL" id="VSSQ01001552">
    <property type="protein sequence ID" value="MPM09291.1"/>
    <property type="molecule type" value="Genomic_DNA"/>
</dbReference>
<dbReference type="SUPFAM" id="SSF50129">
    <property type="entry name" value="GroES-like"/>
    <property type="match status" value="1"/>
</dbReference>
<organism evidence="2">
    <name type="scientific">bioreactor metagenome</name>
    <dbReference type="NCBI Taxonomy" id="1076179"/>
    <lineage>
        <taxon>unclassified sequences</taxon>
        <taxon>metagenomes</taxon>
        <taxon>ecological metagenomes</taxon>
    </lineage>
</organism>
<comment type="caution">
    <text evidence="2">The sequence shown here is derived from an EMBL/GenBank/DDBJ whole genome shotgun (WGS) entry which is preliminary data.</text>
</comment>
<proteinExistence type="predicted"/>
<gene>
    <name evidence="2" type="primary">adhT</name>
    <name evidence="2" type="ORF">SDC9_55607</name>
</gene>
<dbReference type="AlphaFoldDB" id="A0A644X096"/>